<protein>
    <submittedName>
        <fullName evidence="1">DUF2617 family protein</fullName>
    </submittedName>
</protein>
<dbReference type="EMBL" id="JAUFSA010000001">
    <property type="protein sequence ID" value="MDP7735576.1"/>
    <property type="molecule type" value="Genomic_DNA"/>
</dbReference>
<reference evidence="1" key="1">
    <citation type="submission" date="2023-06" db="EMBL/GenBank/DDBJ databases">
        <title>Identification of two novel mycobacterium reveal diversities and complexities of Mycobacterium gordonae clade.</title>
        <authorList>
            <person name="Matsumoto Y."/>
            <person name="Nakamura S."/>
            <person name="Motooka D."/>
            <person name="Fukushima K."/>
        </authorList>
    </citation>
    <scope>NUCLEOTIDE SEQUENCE</scope>
    <source>
        <strain evidence="1">TY812</strain>
    </source>
</reference>
<accession>A0A4R5WRL7</accession>
<dbReference type="Pfam" id="PF10936">
    <property type="entry name" value="DUF2617"/>
    <property type="match status" value="1"/>
</dbReference>
<evidence type="ECO:0000313" key="2">
    <source>
        <dbReference type="Proteomes" id="UP001229081"/>
    </source>
</evidence>
<organism evidence="1 2">
    <name type="scientific">Mycobacterium paragordonae</name>
    <dbReference type="NCBI Taxonomy" id="1389713"/>
    <lineage>
        <taxon>Bacteria</taxon>
        <taxon>Bacillati</taxon>
        <taxon>Actinomycetota</taxon>
        <taxon>Actinomycetes</taxon>
        <taxon>Mycobacteriales</taxon>
        <taxon>Mycobacteriaceae</taxon>
        <taxon>Mycobacterium</taxon>
    </lineage>
</organism>
<dbReference type="AlphaFoldDB" id="A0A4R5WRL7"/>
<evidence type="ECO:0000313" key="1">
    <source>
        <dbReference type="EMBL" id="MDP7735576.1"/>
    </source>
</evidence>
<gene>
    <name evidence="1" type="ORF">QXL92_12560</name>
</gene>
<name>A0A4R5WRL7_9MYCO</name>
<proteinExistence type="predicted"/>
<sequence>MPLHHLAVAPADVSGARLALALNKTAPPTLASYRLEHPRGGALVLGVLGASHVVTVEHGTGRFSEQVSCAAGDGLPAHEDAPGYHLESHSATHGETSFRALAGDLRDRCDREPGWLGGVFPGDDAALTALAAVPDGDGWRWQTWHLYPTGTGGTVVYTASRWHP</sequence>
<dbReference type="RefSeq" id="WP_133436364.1">
    <property type="nucleotide sequence ID" value="NZ_JAUFSA010000001.1"/>
</dbReference>
<dbReference type="Proteomes" id="UP001229081">
    <property type="component" value="Unassembled WGS sequence"/>
</dbReference>
<dbReference type="InterPro" id="IPR024486">
    <property type="entry name" value="DUF2617"/>
</dbReference>
<comment type="caution">
    <text evidence="1">The sequence shown here is derived from an EMBL/GenBank/DDBJ whole genome shotgun (WGS) entry which is preliminary data.</text>
</comment>